<evidence type="ECO:0000313" key="3">
    <source>
        <dbReference type="Proteomes" id="UP000390763"/>
    </source>
</evidence>
<protein>
    <submittedName>
        <fullName evidence="2">Type I restriction enzyme HsdR N-terminal domain-containing protein</fullName>
    </submittedName>
</protein>
<sequence>MITKDNIQKVLLDLKFFSNHGVYTRHFGSADEGFDLEYNYNTGKFNYPVGLQADRNTTQEDYQKESYVVFVCVAQLFERGYLPQHIKLEGRNYAGADTGYCDILVSDNNGEPYLIVECKKADIDKKEDEFRKHWARTMRDGDQLFRYFNTYRKAQYLCMYAADYPEYSKKGKKINRLEINYHIISLVDNEEYLQTDNKLHSFQEMREQQGGSEDFFNVWKQTYKQDFTTRGLFEEGIDAFNIGKKSYGINDLKTIDEYSLDKKYNEFALILRKHTISSHENAFDKLVNLFLAKIIDERYHSNELQLLWKGAAYDDYFSLQDRLINLLGCPVLCSNINSLV</sequence>
<name>A0AB35ZI75_9BACT</name>
<comment type="caution">
    <text evidence="2">The sequence shown here is derived from an EMBL/GenBank/DDBJ whole genome shotgun (WGS) entry which is preliminary data.</text>
</comment>
<gene>
    <name evidence="2" type="ORF">F7D62_13220</name>
</gene>
<evidence type="ECO:0000259" key="1">
    <source>
        <dbReference type="Pfam" id="PF13588"/>
    </source>
</evidence>
<dbReference type="Pfam" id="PF13588">
    <property type="entry name" value="HSDR_N_2"/>
    <property type="match status" value="1"/>
</dbReference>
<evidence type="ECO:0000313" key="2">
    <source>
        <dbReference type="EMBL" id="MQO05033.1"/>
    </source>
</evidence>
<organism evidence="2 3">
    <name type="scientific">Segatella copri</name>
    <dbReference type="NCBI Taxonomy" id="165179"/>
    <lineage>
        <taxon>Bacteria</taxon>
        <taxon>Pseudomonadati</taxon>
        <taxon>Bacteroidota</taxon>
        <taxon>Bacteroidia</taxon>
        <taxon>Bacteroidales</taxon>
        <taxon>Prevotellaceae</taxon>
        <taxon>Segatella</taxon>
    </lineage>
</organism>
<dbReference type="AlphaFoldDB" id="A0AB35ZI75"/>
<dbReference type="InterPro" id="IPR029464">
    <property type="entry name" value="HSDR_N"/>
</dbReference>
<dbReference type="Proteomes" id="UP000390763">
    <property type="component" value="Unassembled WGS sequence"/>
</dbReference>
<dbReference type="RefSeq" id="WP_153088211.1">
    <property type="nucleotide sequence ID" value="NZ_VZAO01000120.1"/>
</dbReference>
<feature type="domain" description="Type I restriction enzyme R protein N-terminal" evidence="1">
    <location>
        <begin position="78"/>
        <end position="131"/>
    </location>
</feature>
<dbReference type="EMBL" id="VZBT01000101">
    <property type="protein sequence ID" value="MQO05033.1"/>
    <property type="molecule type" value="Genomic_DNA"/>
</dbReference>
<accession>A0AB35ZI75</accession>
<reference evidence="3" key="1">
    <citation type="submission" date="2019-09" db="EMBL/GenBank/DDBJ databases">
        <title>Distinct polysaccharide growth profiles of human intestinal Prevotella copri isolates.</title>
        <authorList>
            <person name="Fehlner-Peach H."/>
            <person name="Magnabosco C."/>
            <person name="Raghavan V."/>
            <person name="Scher J.U."/>
            <person name="Tett A."/>
            <person name="Cox L.M."/>
            <person name="Gottsegen C."/>
            <person name="Watters A."/>
            <person name="Wiltshire- Gordon J.D."/>
            <person name="Segata N."/>
            <person name="Bonneau R."/>
            <person name="Littman D.R."/>
        </authorList>
    </citation>
    <scope>NUCLEOTIDE SEQUENCE [LARGE SCALE GENOMIC DNA]</scope>
    <source>
        <strain evidence="3">iAK279</strain>
    </source>
</reference>
<proteinExistence type="predicted"/>